<dbReference type="AlphaFoldDB" id="G4TSF2"/>
<organism evidence="2 3">
    <name type="scientific">Serendipita indica (strain DSM 11827)</name>
    <name type="common">Root endophyte fungus</name>
    <name type="synonym">Piriformospora indica</name>
    <dbReference type="NCBI Taxonomy" id="1109443"/>
    <lineage>
        <taxon>Eukaryota</taxon>
        <taxon>Fungi</taxon>
        <taxon>Dikarya</taxon>
        <taxon>Basidiomycota</taxon>
        <taxon>Agaricomycotina</taxon>
        <taxon>Agaricomycetes</taxon>
        <taxon>Sebacinales</taxon>
        <taxon>Serendipitaceae</taxon>
        <taxon>Serendipita</taxon>
    </lineage>
</organism>
<feature type="compositionally biased region" description="Low complexity" evidence="1">
    <location>
        <begin position="85"/>
        <end position="102"/>
    </location>
</feature>
<dbReference type="EMBL" id="CAFZ01000293">
    <property type="protein sequence ID" value="CCA74245.1"/>
    <property type="molecule type" value="Genomic_DNA"/>
</dbReference>
<dbReference type="OrthoDB" id="5594977at2759"/>
<dbReference type="HOGENOM" id="CLU_034224_1_0_1"/>
<feature type="compositionally biased region" description="Low complexity" evidence="1">
    <location>
        <begin position="109"/>
        <end position="122"/>
    </location>
</feature>
<dbReference type="Pfam" id="PF10310">
    <property type="entry name" value="DUF5427"/>
    <property type="match status" value="1"/>
</dbReference>
<dbReference type="OMA" id="RIHLVHD"/>
<name>G4TSF2_SERID</name>
<sequence>MSKDSKQSVLQFLDSLDAPPTTSKAPSPSTKQPTNASTGAPSGSAATTGNAAEALAFLDELTQQSSRPTRVLTPGPRVRNAPGDATRTSATASPAPSLSRATGTNVGITSNTAASASSNPNTEEPKPTTAGSGGWGWGSVWNTASAALAQAKNVVEEQAKHLPNDQAKKWGEGVMTYVKQAQLDKIGTDLRNVGMSTLTQMINAVAPPIAEHEVIQIWLSHDMKGYEGVESIVYRSLARIMEQVEGGDLVVNRGNESKPKNDKNERDLGAIDGLESAYKLSIAELDGLVNSDILNMPKKESLTKADNPTTYSSVFLRIQPFYSITPPFMTSINKEETTAPARQLQFFLYLTDPNHSITHSTVSQVIPAEWLDVWDEYDWVEDLVVEALRVSIEIVGEQYLSSRMNWGKKKPLQSGPPRQSSEKNERPPEEAA</sequence>
<feature type="region of interest" description="Disordered" evidence="1">
    <location>
        <begin position="1"/>
        <end position="136"/>
    </location>
</feature>
<evidence type="ECO:0000256" key="1">
    <source>
        <dbReference type="SAM" id="MobiDB-lite"/>
    </source>
</evidence>
<comment type="caution">
    <text evidence="2">The sequence shown here is derived from an EMBL/GenBank/DDBJ whole genome shotgun (WGS) entry which is preliminary data.</text>
</comment>
<dbReference type="InParanoid" id="G4TSF2"/>
<feature type="compositionally biased region" description="Low complexity" evidence="1">
    <location>
        <begin position="18"/>
        <end position="56"/>
    </location>
</feature>
<dbReference type="InterPro" id="IPR018814">
    <property type="entry name" value="DUF5427"/>
</dbReference>
<proteinExistence type="predicted"/>
<evidence type="ECO:0000313" key="2">
    <source>
        <dbReference type="EMBL" id="CCA74245.1"/>
    </source>
</evidence>
<gene>
    <name evidence="2" type="ORF">PIIN_08198</name>
</gene>
<protein>
    <recommendedName>
        <fullName evidence="4">Maintenance of telomere capping protein 1</fullName>
    </recommendedName>
</protein>
<reference evidence="2 3" key="1">
    <citation type="journal article" date="2011" name="PLoS Pathog.">
        <title>Endophytic Life Strategies Decoded by Genome and Transcriptome Analyses of the Mutualistic Root Symbiont Piriformospora indica.</title>
        <authorList>
            <person name="Zuccaro A."/>
            <person name="Lahrmann U."/>
            <person name="Guldener U."/>
            <person name="Langen G."/>
            <person name="Pfiffi S."/>
            <person name="Biedenkopf D."/>
            <person name="Wong P."/>
            <person name="Samans B."/>
            <person name="Grimm C."/>
            <person name="Basiewicz M."/>
            <person name="Murat C."/>
            <person name="Martin F."/>
            <person name="Kogel K.H."/>
        </authorList>
    </citation>
    <scope>NUCLEOTIDE SEQUENCE [LARGE SCALE GENOMIC DNA]</scope>
    <source>
        <strain evidence="2 3">DSM 11827</strain>
    </source>
</reference>
<feature type="compositionally biased region" description="Basic and acidic residues" evidence="1">
    <location>
        <begin position="420"/>
        <end position="432"/>
    </location>
</feature>
<keyword evidence="3" id="KW-1185">Reference proteome</keyword>
<evidence type="ECO:0000313" key="3">
    <source>
        <dbReference type="Proteomes" id="UP000007148"/>
    </source>
</evidence>
<dbReference type="STRING" id="1109443.G4TSF2"/>
<feature type="region of interest" description="Disordered" evidence="1">
    <location>
        <begin position="406"/>
        <end position="432"/>
    </location>
</feature>
<dbReference type="PANTHER" id="PTHR28265:SF1">
    <property type="entry name" value="MAINTENANCE OF TELOMERE CAPPING PROTEIN 1"/>
    <property type="match status" value="1"/>
</dbReference>
<dbReference type="eggNOG" id="ENOG502QU4J">
    <property type="taxonomic scope" value="Eukaryota"/>
</dbReference>
<accession>G4TSF2</accession>
<evidence type="ECO:0008006" key="4">
    <source>
        <dbReference type="Google" id="ProtNLM"/>
    </source>
</evidence>
<dbReference type="PANTHER" id="PTHR28265">
    <property type="entry name" value="MAINTENANCE OF TELOMERE CAPPING PROTEIN 1"/>
    <property type="match status" value="1"/>
</dbReference>
<dbReference type="Proteomes" id="UP000007148">
    <property type="component" value="Unassembled WGS sequence"/>
</dbReference>
<dbReference type="FunCoup" id="G4TSF2">
    <property type="interactions" value="10"/>
</dbReference>